<evidence type="ECO:0008006" key="4">
    <source>
        <dbReference type="Google" id="ProtNLM"/>
    </source>
</evidence>
<evidence type="ECO:0000313" key="3">
    <source>
        <dbReference type="Proteomes" id="UP001151760"/>
    </source>
</evidence>
<gene>
    <name evidence="2" type="ORF">Tco_1044450</name>
</gene>
<protein>
    <recommendedName>
        <fullName evidence="4">Reverse transcriptase domain-containing protein</fullName>
    </recommendedName>
</protein>
<sequence>MRTRNSNFPNNSNVTIPRRRNRGRAPNVVEPELRTIVEVAPMAERTMEELLRAPTEGYGEAIVLPEINADHFEIKTNLMNTTSMESVSKMDERIDKLADQLSTLVEIVSKKVVTPAPVKAVEEICDTYRGTST</sequence>
<feature type="compositionally biased region" description="Polar residues" evidence="1">
    <location>
        <begin position="1"/>
        <end position="15"/>
    </location>
</feature>
<dbReference type="EMBL" id="BQNB010018738">
    <property type="protein sequence ID" value="GJT77725.1"/>
    <property type="molecule type" value="Genomic_DNA"/>
</dbReference>
<evidence type="ECO:0000256" key="1">
    <source>
        <dbReference type="SAM" id="MobiDB-lite"/>
    </source>
</evidence>
<proteinExistence type="predicted"/>
<reference evidence="2" key="2">
    <citation type="submission" date="2022-01" db="EMBL/GenBank/DDBJ databases">
        <authorList>
            <person name="Yamashiro T."/>
            <person name="Shiraishi A."/>
            <person name="Satake H."/>
            <person name="Nakayama K."/>
        </authorList>
    </citation>
    <scope>NUCLEOTIDE SEQUENCE</scope>
</reference>
<comment type="caution">
    <text evidence="2">The sequence shown here is derived from an EMBL/GenBank/DDBJ whole genome shotgun (WGS) entry which is preliminary data.</text>
</comment>
<dbReference type="Proteomes" id="UP001151760">
    <property type="component" value="Unassembled WGS sequence"/>
</dbReference>
<accession>A0ABQ5GQN5</accession>
<feature type="region of interest" description="Disordered" evidence="1">
    <location>
        <begin position="1"/>
        <end position="26"/>
    </location>
</feature>
<reference evidence="2" key="1">
    <citation type="journal article" date="2022" name="Int. J. Mol. Sci.">
        <title>Draft Genome of Tanacetum Coccineum: Genomic Comparison of Closely Related Tanacetum-Family Plants.</title>
        <authorList>
            <person name="Yamashiro T."/>
            <person name="Shiraishi A."/>
            <person name="Nakayama K."/>
            <person name="Satake H."/>
        </authorList>
    </citation>
    <scope>NUCLEOTIDE SEQUENCE</scope>
</reference>
<organism evidence="2 3">
    <name type="scientific">Tanacetum coccineum</name>
    <dbReference type="NCBI Taxonomy" id="301880"/>
    <lineage>
        <taxon>Eukaryota</taxon>
        <taxon>Viridiplantae</taxon>
        <taxon>Streptophyta</taxon>
        <taxon>Embryophyta</taxon>
        <taxon>Tracheophyta</taxon>
        <taxon>Spermatophyta</taxon>
        <taxon>Magnoliopsida</taxon>
        <taxon>eudicotyledons</taxon>
        <taxon>Gunneridae</taxon>
        <taxon>Pentapetalae</taxon>
        <taxon>asterids</taxon>
        <taxon>campanulids</taxon>
        <taxon>Asterales</taxon>
        <taxon>Asteraceae</taxon>
        <taxon>Asteroideae</taxon>
        <taxon>Anthemideae</taxon>
        <taxon>Anthemidinae</taxon>
        <taxon>Tanacetum</taxon>
    </lineage>
</organism>
<evidence type="ECO:0000313" key="2">
    <source>
        <dbReference type="EMBL" id="GJT77725.1"/>
    </source>
</evidence>
<name>A0ABQ5GQN5_9ASTR</name>
<keyword evidence="3" id="KW-1185">Reference proteome</keyword>